<dbReference type="Proteomes" id="UP000197032">
    <property type="component" value="Unassembled WGS sequence"/>
</dbReference>
<dbReference type="PIRSF" id="PIRSF038953">
    <property type="entry name" value="SigI"/>
    <property type="match status" value="1"/>
</dbReference>
<feature type="region of interest" description="Disordered" evidence="7">
    <location>
        <begin position="240"/>
        <end position="259"/>
    </location>
</feature>
<dbReference type="InterPro" id="IPR014244">
    <property type="entry name" value="RNA_pol_sigma-I"/>
</dbReference>
<protein>
    <recommendedName>
        <fullName evidence="6">RNA polymerase sigma factor SigI</fullName>
    </recommendedName>
</protein>
<dbReference type="OrthoDB" id="3190733at2"/>
<comment type="caution">
    <text evidence="9">The sequence shown here is derived from an EMBL/GenBank/DDBJ whole genome shotgun (WGS) entry which is preliminary data.</text>
</comment>
<dbReference type="RefSeq" id="WP_088553346.1">
    <property type="nucleotide sequence ID" value="NZ_BDGJ01000036.1"/>
</dbReference>
<accession>A0A1Z5HQS4</accession>
<dbReference type="GO" id="GO:0003677">
    <property type="term" value="F:DNA binding"/>
    <property type="evidence" value="ECO:0007669"/>
    <property type="project" value="UniProtKB-UniRule"/>
</dbReference>
<keyword evidence="6" id="KW-0346">Stress response</keyword>
<comment type="activity regulation">
    <text evidence="6">Negatively regulated by the anti-sigma-I factor RsgI.</text>
</comment>
<dbReference type="NCBIfam" id="NF006175">
    <property type="entry name" value="PRK08311.2-3"/>
    <property type="match status" value="1"/>
</dbReference>
<keyword evidence="4 6" id="KW-0238">DNA-binding</keyword>
<evidence type="ECO:0000256" key="4">
    <source>
        <dbReference type="ARBA" id="ARBA00023125"/>
    </source>
</evidence>
<evidence type="ECO:0000256" key="6">
    <source>
        <dbReference type="HAMAP-Rule" id="MF_02064"/>
    </source>
</evidence>
<comment type="subcellular location">
    <subcellularLocation>
        <location evidence="6">Cytoplasm</location>
    </subcellularLocation>
</comment>
<keyword evidence="5 6" id="KW-0804">Transcription</keyword>
<dbReference type="NCBIfam" id="TIGR02895">
    <property type="entry name" value="spore_sigI"/>
    <property type="match status" value="1"/>
</dbReference>
<evidence type="ECO:0000256" key="7">
    <source>
        <dbReference type="SAM" id="MobiDB-lite"/>
    </source>
</evidence>
<reference evidence="10" key="1">
    <citation type="journal article" date="2017" name="Appl. Environ. Microbiol.">
        <title>Genomic analysis of Calderihabitans maritimus KKC1, a thermophilic hydrogenogenic carboxydotrophic bacterium isolated from marine sediment.</title>
        <authorList>
            <person name="Omae K."/>
            <person name="Yoneda Y."/>
            <person name="Fukuyama Y."/>
            <person name="Yoshida T."/>
            <person name="Sako Y."/>
        </authorList>
    </citation>
    <scope>NUCLEOTIDE SEQUENCE [LARGE SCALE GENOMIC DNA]</scope>
    <source>
        <strain evidence="10">KKC1</strain>
    </source>
</reference>
<dbReference type="GO" id="GO:0006352">
    <property type="term" value="P:DNA-templated transcription initiation"/>
    <property type="evidence" value="ECO:0007669"/>
    <property type="project" value="UniProtKB-UniRule"/>
</dbReference>
<dbReference type="GO" id="GO:0005737">
    <property type="term" value="C:cytoplasm"/>
    <property type="evidence" value="ECO:0007669"/>
    <property type="project" value="UniProtKB-SubCell"/>
</dbReference>
<dbReference type="SUPFAM" id="SSF88946">
    <property type="entry name" value="Sigma2 domain of RNA polymerase sigma factors"/>
    <property type="match status" value="1"/>
</dbReference>
<feature type="domain" description="RNA polymerase sigma-70 region 2" evidence="8">
    <location>
        <begin position="27"/>
        <end position="95"/>
    </location>
</feature>
<dbReference type="Pfam" id="PF04542">
    <property type="entry name" value="Sigma70_r2"/>
    <property type="match status" value="1"/>
</dbReference>
<dbReference type="Gene3D" id="1.10.1740.10">
    <property type="match status" value="1"/>
</dbReference>
<evidence type="ECO:0000256" key="5">
    <source>
        <dbReference type="ARBA" id="ARBA00023163"/>
    </source>
</evidence>
<comment type="similarity">
    <text evidence="6">Belongs to the sigma-70 factor family. SigI subfamily.</text>
</comment>
<dbReference type="AlphaFoldDB" id="A0A1Z5HQS4"/>
<dbReference type="EMBL" id="BDGJ01000036">
    <property type="protein sequence ID" value="GAW91883.1"/>
    <property type="molecule type" value="Genomic_DNA"/>
</dbReference>
<dbReference type="InterPro" id="IPR013325">
    <property type="entry name" value="RNA_pol_sigma_r2"/>
</dbReference>
<dbReference type="PANTHER" id="PTHR30385:SF6">
    <property type="entry name" value="RNA POLYMERASE SIGMA FACTOR SIGI"/>
    <property type="match status" value="1"/>
</dbReference>
<evidence type="ECO:0000259" key="8">
    <source>
        <dbReference type="Pfam" id="PF04542"/>
    </source>
</evidence>
<evidence type="ECO:0000313" key="9">
    <source>
        <dbReference type="EMBL" id="GAW91883.1"/>
    </source>
</evidence>
<keyword evidence="1 6" id="KW-0963">Cytoplasm</keyword>
<keyword evidence="3 6" id="KW-0731">Sigma factor</keyword>
<name>A0A1Z5HQS4_9FIRM</name>
<keyword evidence="2 6" id="KW-0805">Transcription regulation</keyword>
<organism evidence="9 10">
    <name type="scientific">Calderihabitans maritimus</name>
    <dbReference type="NCBI Taxonomy" id="1246530"/>
    <lineage>
        <taxon>Bacteria</taxon>
        <taxon>Bacillati</taxon>
        <taxon>Bacillota</taxon>
        <taxon>Clostridia</taxon>
        <taxon>Neomoorellales</taxon>
        <taxon>Calderihabitantaceae</taxon>
        <taxon>Calderihabitans</taxon>
    </lineage>
</organism>
<evidence type="ECO:0000313" key="10">
    <source>
        <dbReference type="Proteomes" id="UP000197032"/>
    </source>
</evidence>
<proteinExistence type="inferred from homology"/>
<sequence>MQKNRLEELVSLAQSGNETAREELICSYRSFIEEVAAGYCGRRLEWENDDELSIALLAFNEAIDSYDQSFGKEFGNFARIVIKSRLADYFRKEARHCHLPLEVSTEDGETDRQWEVDAAWKNYLDRQVELDRADEMARFEQILNKFGLSLMKLEQSCPKHRDTRDKLVEIAEFITNHQEFVDYINRYKRLPLKELSLATGTSKKVLKRGRQYILAVFLILNNKEFNYLRSLFSLPSKKTTKYKESPEMSGTAKGGGQVE</sequence>
<feature type="DNA-binding region" description="H-T-H motif" evidence="6">
    <location>
        <begin position="192"/>
        <end position="211"/>
    </location>
</feature>
<comment type="subunit">
    <text evidence="6">Interacts with RsgI.</text>
</comment>
<keyword evidence="10" id="KW-1185">Reference proteome</keyword>
<evidence type="ECO:0000256" key="2">
    <source>
        <dbReference type="ARBA" id="ARBA00023015"/>
    </source>
</evidence>
<comment type="function">
    <text evidence="6">Sigma factors are initiation factors that promote the attachment of RNA polymerase to specific initiation sites and are then released.</text>
</comment>
<dbReference type="GO" id="GO:0016987">
    <property type="term" value="F:sigma factor activity"/>
    <property type="evidence" value="ECO:0007669"/>
    <property type="project" value="UniProtKB-UniRule"/>
</dbReference>
<gene>
    <name evidence="6" type="primary">sigI</name>
    <name evidence="9" type="ORF">KKC1_10440</name>
</gene>
<dbReference type="InterPro" id="IPR007627">
    <property type="entry name" value="RNA_pol_sigma70_r2"/>
</dbReference>
<dbReference type="HAMAP" id="MF_02064">
    <property type="entry name" value="Sigma70_SigI"/>
    <property type="match status" value="1"/>
</dbReference>
<feature type="short sequence motif" description="Polymerase core binding" evidence="6">
    <location>
        <begin position="50"/>
        <end position="63"/>
    </location>
</feature>
<evidence type="ECO:0000256" key="3">
    <source>
        <dbReference type="ARBA" id="ARBA00023082"/>
    </source>
</evidence>
<evidence type="ECO:0000256" key="1">
    <source>
        <dbReference type="ARBA" id="ARBA00022490"/>
    </source>
</evidence>
<dbReference type="PANTHER" id="PTHR30385">
    <property type="entry name" value="SIGMA FACTOR F FLAGELLAR"/>
    <property type="match status" value="1"/>
</dbReference>